<dbReference type="PROSITE" id="PS00041">
    <property type="entry name" value="HTH_ARAC_FAMILY_1"/>
    <property type="match status" value="1"/>
</dbReference>
<gene>
    <name evidence="7" type="ORF">JCM21714_2527</name>
</gene>
<dbReference type="EMBL" id="BAVS01000012">
    <property type="protein sequence ID" value="GAE93443.1"/>
    <property type="molecule type" value="Genomic_DNA"/>
</dbReference>
<dbReference type="PROSITE" id="PS01124">
    <property type="entry name" value="HTH_ARAC_FAMILY_2"/>
    <property type="match status" value="1"/>
</dbReference>
<keyword evidence="1" id="KW-0805">Transcription regulation</keyword>
<evidence type="ECO:0000313" key="8">
    <source>
        <dbReference type="Proteomes" id="UP000019102"/>
    </source>
</evidence>
<dbReference type="InterPro" id="IPR001789">
    <property type="entry name" value="Sig_transdc_resp-reg_receiver"/>
</dbReference>
<dbReference type="Gene3D" id="1.10.10.60">
    <property type="entry name" value="Homeodomain-like"/>
    <property type="match status" value="2"/>
</dbReference>
<dbReference type="PRINTS" id="PR00032">
    <property type="entry name" value="HTHARAC"/>
</dbReference>
<dbReference type="PROSITE" id="PS50110">
    <property type="entry name" value="RESPONSE_REGULATORY"/>
    <property type="match status" value="1"/>
</dbReference>
<dbReference type="RefSeq" id="WP_035723710.1">
    <property type="nucleotide sequence ID" value="NZ_BAVS01000012.1"/>
</dbReference>
<evidence type="ECO:0000256" key="2">
    <source>
        <dbReference type="ARBA" id="ARBA00023125"/>
    </source>
</evidence>
<evidence type="ECO:0000259" key="6">
    <source>
        <dbReference type="PROSITE" id="PS50110"/>
    </source>
</evidence>
<dbReference type="CDD" id="cd17536">
    <property type="entry name" value="REC_YesN-like"/>
    <property type="match status" value="1"/>
</dbReference>
<proteinExistence type="predicted"/>
<dbReference type="SUPFAM" id="SSF52172">
    <property type="entry name" value="CheY-like"/>
    <property type="match status" value="1"/>
</dbReference>
<dbReference type="Pfam" id="PF00072">
    <property type="entry name" value="Response_reg"/>
    <property type="match status" value="1"/>
</dbReference>
<dbReference type="InterPro" id="IPR009057">
    <property type="entry name" value="Homeodomain-like_sf"/>
</dbReference>
<comment type="caution">
    <text evidence="7">The sequence shown here is derived from an EMBL/GenBank/DDBJ whole genome shotgun (WGS) entry which is preliminary data.</text>
</comment>
<dbReference type="SMART" id="SM00342">
    <property type="entry name" value="HTH_ARAC"/>
    <property type="match status" value="1"/>
</dbReference>
<dbReference type="eggNOG" id="COG4753">
    <property type="taxonomic scope" value="Bacteria"/>
</dbReference>
<dbReference type="Gene3D" id="3.40.50.2300">
    <property type="match status" value="1"/>
</dbReference>
<dbReference type="GO" id="GO:0000160">
    <property type="term" value="P:phosphorelay signal transduction system"/>
    <property type="evidence" value="ECO:0007669"/>
    <property type="project" value="InterPro"/>
</dbReference>
<feature type="domain" description="Response regulatory" evidence="6">
    <location>
        <begin position="3"/>
        <end position="121"/>
    </location>
</feature>
<evidence type="ECO:0000256" key="4">
    <source>
        <dbReference type="PROSITE-ProRule" id="PRU00169"/>
    </source>
</evidence>
<dbReference type="AlphaFoldDB" id="W4VKV7"/>
<dbReference type="InterPro" id="IPR018062">
    <property type="entry name" value="HTH_AraC-typ_CS"/>
</dbReference>
<feature type="modified residue" description="4-aspartylphosphate" evidence="4">
    <location>
        <position position="55"/>
    </location>
</feature>
<name>W4VKV7_9BACI</name>
<keyword evidence="2 7" id="KW-0238">DNA-binding</keyword>
<dbReference type="STRING" id="1298598.JCM21714_2527"/>
<evidence type="ECO:0000256" key="1">
    <source>
        <dbReference type="ARBA" id="ARBA00023015"/>
    </source>
</evidence>
<keyword evidence="8" id="KW-1185">Reference proteome</keyword>
<dbReference type="Pfam" id="PF12833">
    <property type="entry name" value="HTH_18"/>
    <property type="match status" value="1"/>
</dbReference>
<protein>
    <submittedName>
        <fullName evidence="7">DNA-binding response regulator</fullName>
    </submittedName>
</protein>
<dbReference type="GO" id="GO:0003700">
    <property type="term" value="F:DNA-binding transcription factor activity"/>
    <property type="evidence" value="ECO:0007669"/>
    <property type="project" value="InterPro"/>
</dbReference>
<dbReference type="InterPro" id="IPR011006">
    <property type="entry name" value="CheY-like_superfamily"/>
</dbReference>
<organism evidence="7 8">
    <name type="scientific">Gracilibacillus boraciitolerans JCM 21714</name>
    <dbReference type="NCBI Taxonomy" id="1298598"/>
    <lineage>
        <taxon>Bacteria</taxon>
        <taxon>Bacillati</taxon>
        <taxon>Bacillota</taxon>
        <taxon>Bacilli</taxon>
        <taxon>Bacillales</taxon>
        <taxon>Bacillaceae</taxon>
        <taxon>Gracilibacillus</taxon>
    </lineage>
</organism>
<keyword evidence="4" id="KW-0597">Phosphoprotein</keyword>
<keyword evidence="3" id="KW-0804">Transcription</keyword>
<dbReference type="Proteomes" id="UP000019102">
    <property type="component" value="Unassembled WGS sequence"/>
</dbReference>
<dbReference type="SUPFAM" id="SSF46689">
    <property type="entry name" value="Homeodomain-like"/>
    <property type="match status" value="2"/>
</dbReference>
<dbReference type="InterPro" id="IPR018060">
    <property type="entry name" value="HTH_AraC"/>
</dbReference>
<sequence>MTRVLIVEDDKLVRKSLISSFEWNKFGMEIVGDAKNGEKALQFIEEQPVDLIITDLAMPIMSGIELIRIVKERYPKIFIVVLSLHRDFEYIQEAMRLGGAIDYIAKIELDENNMDQILHRIQQRIEKEYIKQQQPNIQDIDAIDFGFGFVSPPKVATCKLVLNELMEDENIVALHNACIIVNTPNYSVEELVTLLIESEQTIRPLLCVKPSNHKEFSEMKLLINKYYEQLLFYELHHDMQIAIKTLEQLPTTTDFLKQRINWKEKLPSLDWIANQDDFNEMMRTLKEARLPQEQLEAHLTWAINDCKKVYGDILPENIDVPDNLNYWSDVESWLTEVKRKIYMTVYSSSYSAETNQCIIQAISIIKKNLASPPLTAQDVAYQVNMSRSYFSRCFKEMVGHTFNEYIRIARMNMAKHYLLYTREKVRVVAEKVGYTDIKYFSKLFRQTTGLLPSEYRKINKKGGVK</sequence>
<dbReference type="InterPro" id="IPR020449">
    <property type="entry name" value="Tscrpt_reg_AraC-type_HTH"/>
</dbReference>
<dbReference type="SMART" id="SM00448">
    <property type="entry name" value="REC"/>
    <property type="match status" value="1"/>
</dbReference>
<dbReference type="PANTHER" id="PTHR43280">
    <property type="entry name" value="ARAC-FAMILY TRANSCRIPTIONAL REGULATOR"/>
    <property type="match status" value="1"/>
</dbReference>
<evidence type="ECO:0000256" key="3">
    <source>
        <dbReference type="ARBA" id="ARBA00023163"/>
    </source>
</evidence>
<reference evidence="7 8" key="1">
    <citation type="journal article" date="2014" name="Genome Announc.">
        <title>Draft Genome Sequence of the Boron-Tolerant and Moderately Halotolerant Bacterium Gracilibacillus boraciitolerans JCM 21714T.</title>
        <authorList>
            <person name="Ahmed I."/>
            <person name="Oshima K."/>
            <person name="Suda W."/>
            <person name="Kitamura K."/>
            <person name="Iida T."/>
            <person name="Ohmori Y."/>
            <person name="Fujiwara T."/>
            <person name="Hattori M."/>
            <person name="Ohkuma M."/>
        </authorList>
    </citation>
    <scope>NUCLEOTIDE SEQUENCE [LARGE SCALE GENOMIC DNA]</scope>
    <source>
        <strain evidence="7 8">JCM 21714</strain>
    </source>
</reference>
<evidence type="ECO:0000313" key="7">
    <source>
        <dbReference type="EMBL" id="GAE93443.1"/>
    </source>
</evidence>
<dbReference type="GO" id="GO:0043565">
    <property type="term" value="F:sequence-specific DNA binding"/>
    <property type="evidence" value="ECO:0007669"/>
    <property type="project" value="InterPro"/>
</dbReference>
<dbReference type="OrthoDB" id="9788446at2"/>
<accession>W4VKV7</accession>
<dbReference type="eggNOG" id="COG2207">
    <property type="taxonomic scope" value="Bacteria"/>
</dbReference>
<feature type="domain" description="HTH araC/xylS-type" evidence="5">
    <location>
        <begin position="359"/>
        <end position="458"/>
    </location>
</feature>
<dbReference type="PANTHER" id="PTHR43280:SF2">
    <property type="entry name" value="HTH-TYPE TRANSCRIPTIONAL REGULATOR EXSA"/>
    <property type="match status" value="1"/>
</dbReference>
<evidence type="ECO:0000259" key="5">
    <source>
        <dbReference type="PROSITE" id="PS01124"/>
    </source>
</evidence>